<evidence type="ECO:0000256" key="5">
    <source>
        <dbReference type="ARBA" id="ARBA00023601"/>
    </source>
</evidence>
<evidence type="ECO:0000259" key="6">
    <source>
        <dbReference type="PROSITE" id="PS51918"/>
    </source>
</evidence>
<dbReference type="SFLD" id="SFLDS00029">
    <property type="entry name" value="Radical_SAM"/>
    <property type="match status" value="1"/>
</dbReference>
<reference evidence="7 8" key="1">
    <citation type="journal article" date="2019" name="ISME J.">
        <title>Genome analyses of uncultured TG2/ZB3 bacteria in 'Margulisbacteria' specifically attached to ectosymbiotic spirochetes of protists in the termite gut.</title>
        <authorList>
            <person name="Utami Y.D."/>
            <person name="Kuwahara H."/>
            <person name="Igai K."/>
            <person name="Murakami T."/>
            <person name="Sugaya K."/>
            <person name="Morikawa T."/>
            <person name="Nagura Y."/>
            <person name="Yuki M."/>
            <person name="Deevong P."/>
            <person name="Inoue T."/>
            <person name="Kihara K."/>
            <person name="Lo N."/>
            <person name="Yamada A."/>
            <person name="Ohkuma M."/>
            <person name="Hongoh Y."/>
        </authorList>
    </citation>
    <scope>NUCLEOTIDE SEQUENCE [LARGE SCALE GENOMIC DNA]</scope>
    <source>
        <strain evidence="7">NkOx7-01</strain>
    </source>
</reference>
<keyword evidence="4" id="KW-0411">Iron-sulfur</keyword>
<dbReference type="CDD" id="cd01335">
    <property type="entry name" value="Radical_SAM"/>
    <property type="match status" value="1"/>
</dbReference>
<dbReference type="Gene3D" id="3.20.20.70">
    <property type="entry name" value="Aldolase class I"/>
    <property type="match status" value="1"/>
</dbReference>
<dbReference type="InterPro" id="IPR058240">
    <property type="entry name" value="rSAM_sf"/>
</dbReference>
<evidence type="ECO:0000256" key="1">
    <source>
        <dbReference type="ARBA" id="ARBA00022691"/>
    </source>
</evidence>
<dbReference type="Pfam" id="PF04055">
    <property type="entry name" value="Radical_SAM"/>
    <property type="match status" value="1"/>
</dbReference>
<dbReference type="SFLD" id="SFLDG01386">
    <property type="entry name" value="main_SPASM_domain-containing"/>
    <property type="match status" value="1"/>
</dbReference>
<keyword evidence="3" id="KW-0408">Iron</keyword>
<evidence type="ECO:0000313" key="8">
    <source>
        <dbReference type="Proteomes" id="UP000269352"/>
    </source>
</evidence>
<evidence type="ECO:0000256" key="2">
    <source>
        <dbReference type="ARBA" id="ARBA00022723"/>
    </source>
</evidence>
<proteinExistence type="inferred from homology"/>
<dbReference type="SUPFAM" id="SSF102114">
    <property type="entry name" value="Radical SAM enzymes"/>
    <property type="match status" value="1"/>
</dbReference>
<dbReference type="InterPro" id="IPR013785">
    <property type="entry name" value="Aldolase_TIM"/>
</dbReference>
<name>A0A388TAP1_TERA1</name>
<comment type="similarity">
    <text evidence="5">Belongs to the radical SAM superfamily. Anaerobic sulfatase-maturating enzyme family.</text>
</comment>
<evidence type="ECO:0000313" key="7">
    <source>
        <dbReference type="EMBL" id="GBR73536.1"/>
    </source>
</evidence>
<keyword evidence="2" id="KW-0479">Metal-binding</keyword>
<accession>A0A388TAP1</accession>
<dbReference type="SFLD" id="SFLDG01067">
    <property type="entry name" value="SPASM/twitch_domain_containing"/>
    <property type="match status" value="1"/>
</dbReference>
<dbReference type="GO" id="GO:0016491">
    <property type="term" value="F:oxidoreductase activity"/>
    <property type="evidence" value="ECO:0007669"/>
    <property type="project" value="InterPro"/>
</dbReference>
<keyword evidence="8" id="KW-1185">Reference proteome</keyword>
<dbReference type="InterPro" id="IPR023867">
    <property type="entry name" value="Sulphatase_maturase_rSAM"/>
</dbReference>
<evidence type="ECO:0000256" key="3">
    <source>
        <dbReference type="ARBA" id="ARBA00023004"/>
    </source>
</evidence>
<comment type="caution">
    <text evidence="7">The sequence shown here is derived from an EMBL/GenBank/DDBJ whole genome shotgun (WGS) entry which is preliminary data.</text>
</comment>
<gene>
    <name evidence="7" type="ORF">NO1_0896</name>
</gene>
<feature type="domain" description="Radical SAM core" evidence="6">
    <location>
        <begin position="188"/>
        <end position="399"/>
    </location>
</feature>
<evidence type="ECO:0000256" key="4">
    <source>
        <dbReference type="ARBA" id="ARBA00023014"/>
    </source>
</evidence>
<sequence length="568" mass="66016">MGENIEISFKCDETEAAILNQLAQNKLFSPLLAFLNKEDKALLVQKPREQKFSVGELKNLLAYAEIQDLYLSNEPELNLLADLLQNSAKVTLKLPSLVKVTKKNLEKLWRVNKYYFESAYLFHKFSPEKILKNSEFFLPFTQLTTLFAALKVLPDQCEILVGVVENLDLLIRAKAMLALRQKIKENPAIQPTSATLIMSEECNLRCAYCYEPQKTRDKAVLTFELAKRVLRKFDRDAKIVFFGGEPMLHIELMKKICEWGWEYRNFNFELITNGQIIDREFFRDYAKYFNYVQLSCDGPEPANDINRGHGSFKRALKFYQAFYEETGKYPTLHPVLSKYSVPYMLDTVKWFYEMEKSYGSLASLRWLPGDANIWDETDFRIYAEQLDLIKKWYLHNNIRDTSFSIRAFAQAERDLLGVKNRERKPLRNATTFCAAGRSLMAVLPSGKVVPCHHEYWCAPEERIYTEIDIDEDFTGINHLSELCMKDVPECNSCPQWGCCVCPGSFYFHSKSYTQPDKNWCRAGKMLIETAKSYAEELAQKLNDDKNKIEYLAAGIDYLLQKETEQLKF</sequence>
<dbReference type="PANTHER" id="PTHR43273:SF3">
    <property type="entry name" value="ANAEROBIC SULFATASE-MATURATING ENZYME HOMOLOG ASLB-RELATED"/>
    <property type="match status" value="1"/>
</dbReference>
<dbReference type="InterPro" id="IPR007197">
    <property type="entry name" value="rSAM"/>
</dbReference>
<dbReference type="GO" id="GO:0051536">
    <property type="term" value="F:iron-sulfur cluster binding"/>
    <property type="evidence" value="ECO:0007669"/>
    <property type="project" value="UniProtKB-KW"/>
</dbReference>
<dbReference type="AlphaFoldDB" id="A0A388TAP1"/>
<organism evidence="7 8">
    <name type="scientific">Termititenax aidoneus</name>
    <dbReference type="NCBI Taxonomy" id="2218524"/>
    <lineage>
        <taxon>Bacteria</taxon>
        <taxon>Bacillati</taxon>
        <taxon>Candidatus Margulisiibacteriota</taxon>
        <taxon>Candidatus Termititenacia</taxon>
        <taxon>Candidatus Termititenacales</taxon>
        <taxon>Candidatus Termititenacaceae</taxon>
        <taxon>Candidatus Termititenax</taxon>
    </lineage>
</organism>
<dbReference type="PANTHER" id="PTHR43273">
    <property type="entry name" value="ANAEROBIC SULFATASE-MATURATING ENZYME HOMOLOG ASLB-RELATED"/>
    <property type="match status" value="1"/>
</dbReference>
<dbReference type="PROSITE" id="PS51918">
    <property type="entry name" value="RADICAL_SAM"/>
    <property type="match status" value="1"/>
</dbReference>
<dbReference type="Proteomes" id="UP000269352">
    <property type="component" value="Unassembled WGS sequence"/>
</dbReference>
<dbReference type="GO" id="GO:0046872">
    <property type="term" value="F:metal ion binding"/>
    <property type="evidence" value="ECO:0007669"/>
    <property type="project" value="UniProtKB-KW"/>
</dbReference>
<keyword evidence="1" id="KW-0949">S-adenosyl-L-methionine</keyword>
<dbReference type="EMBL" id="BGZN01000013">
    <property type="protein sequence ID" value="GBR73536.1"/>
    <property type="molecule type" value="Genomic_DNA"/>
</dbReference>
<protein>
    <submittedName>
        <fullName evidence="7">Radical SAM/SPASM domain-containing protein</fullName>
    </submittedName>
</protein>
<dbReference type="SFLD" id="SFLDG01384">
    <property type="entry name" value="thioether_bond_formation_requi"/>
    <property type="match status" value="1"/>
</dbReference>